<comment type="subcellular location">
    <subcellularLocation>
        <location evidence="2">Endomembrane system</location>
        <topology evidence="2">Multi-pass membrane protein</topology>
    </subcellularLocation>
    <subcellularLocation>
        <location evidence="7">Membrane</location>
        <topology evidence="7">Multi-pass membrane protein</topology>
    </subcellularLocation>
</comment>
<gene>
    <name evidence="8" type="ORF">DARMORV10_A01P39860.1</name>
</gene>
<dbReference type="GO" id="GO:0016020">
    <property type="term" value="C:membrane"/>
    <property type="evidence" value="ECO:0007669"/>
    <property type="project" value="UniProtKB-SubCell"/>
</dbReference>
<evidence type="ECO:0000256" key="1">
    <source>
        <dbReference type="ARBA" id="ARBA00002501"/>
    </source>
</evidence>
<comment type="similarity">
    <text evidence="3 7">Belongs to the PRA1 family.</text>
</comment>
<evidence type="ECO:0000256" key="2">
    <source>
        <dbReference type="ARBA" id="ARBA00004127"/>
    </source>
</evidence>
<reference evidence="8" key="1">
    <citation type="submission" date="2021-01" db="EMBL/GenBank/DDBJ databases">
        <authorList>
            <consortium name="Genoscope - CEA"/>
            <person name="William W."/>
        </authorList>
    </citation>
    <scope>NUCLEOTIDE SEQUENCE</scope>
</reference>
<keyword evidence="6 7" id="KW-0472">Membrane</keyword>
<feature type="transmembrane region" description="Helical" evidence="7">
    <location>
        <begin position="145"/>
        <end position="165"/>
    </location>
</feature>
<name>A0A816YD44_BRANA</name>
<dbReference type="GO" id="GO:0016192">
    <property type="term" value="P:vesicle-mediated transport"/>
    <property type="evidence" value="ECO:0007669"/>
    <property type="project" value="UniProtKB-ARBA"/>
</dbReference>
<organism evidence="8">
    <name type="scientific">Brassica napus</name>
    <name type="common">Rape</name>
    <dbReference type="NCBI Taxonomy" id="3708"/>
    <lineage>
        <taxon>Eukaryota</taxon>
        <taxon>Viridiplantae</taxon>
        <taxon>Streptophyta</taxon>
        <taxon>Embryophyta</taxon>
        <taxon>Tracheophyta</taxon>
        <taxon>Spermatophyta</taxon>
        <taxon>Magnoliopsida</taxon>
        <taxon>eudicotyledons</taxon>
        <taxon>Gunneridae</taxon>
        <taxon>Pentapetalae</taxon>
        <taxon>rosids</taxon>
        <taxon>malvids</taxon>
        <taxon>Brassicales</taxon>
        <taxon>Brassicaceae</taxon>
        <taxon>Brassiceae</taxon>
        <taxon>Brassica</taxon>
    </lineage>
</organism>
<dbReference type="PANTHER" id="PTHR19317">
    <property type="entry name" value="PRENYLATED RAB ACCEPTOR 1-RELATED"/>
    <property type="match status" value="1"/>
</dbReference>
<dbReference type="GO" id="GO:0005783">
    <property type="term" value="C:endoplasmic reticulum"/>
    <property type="evidence" value="ECO:0007669"/>
    <property type="project" value="UniProtKB-ARBA"/>
</dbReference>
<evidence type="ECO:0000256" key="6">
    <source>
        <dbReference type="ARBA" id="ARBA00023136"/>
    </source>
</evidence>
<feature type="transmembrane region" description="Helical" evidence="7">
    <location>
        <begin position="117"/>
        <end position="133"/>
    </location>
</feature>
<protein>
    <recommendedName>
        <fullName evidence="7">PRA1 family protein</fullName>
    </recommendedName>
</protein>
<dbReference type="Proteomes" id="UP001295469">
    <property type="component" value="Chromosome A01"/>
</dbReference>
<dbReference type="AlphaFoldDB" id="A0A816YD44"/>
<dbReference type="InterPro" id="IPR004895">
    <property type="entry name" value="Prenylated_rab_accept_PRA1"/>
</dbReference>
<dbReference type="PANTHER" id="PTHR19317:SF79">
    <property type="entry name" value="PRA1 FAMILY PROTEIN"/>
    <property type="match status" value="1"/>
</dbReference>
<accession>A0A816YD44</accession>
<keyword evidence="4 7" id="KW-0812">Transmembrane</keyword>
<feature type="non-terminal residue" evidence="8">
    <location>
        <position position="1"/>
    </location>
</feature>
<evidence type="ECO:0000256" key="7">
    <source>
        <dbReference type="RuleBase" id="RU363107"/>
    </source>
</evidence>
<feature type="transmembrane region" description="Helical" evidence="7">
    <location>
        <begin position="91"/>
        <end position="111"/>
    </location>
</feature>
<keyword evidence="5 7" id="KW-1133">Transmembrane helix</keyword>
<dbReference type="Pfam" id="PF03208">
    <property type="entry name" value="PRA1"/>
    <property type="match status" value="1"/>
</dbReference>
<evidence type="ECO:0000313" key="8">
    <source>
        <dbReference type="EMBL" id="CAF2155281.1"/>
    </source>
</evidence>
<keyword evidence="7" id="KW-0813">Transport</keyword>
<proteinExistence type="inferred from homology"/>
<evidence type="ECO:0000256" key="4">
    <source>
        <dbReference type="ARBA" id="ARBA00022692"/>
    </source>
</evidence>
<comment type="function">
    <text evidence="1 7">May be involved in both secretory and endocytic intracellular trafficking in the endosomal/prevacuolar compartments.</text>
</comment>
<feature type="transmembrane region" description="Helical" evidence="7">
    <location>
        <begin position="171"/>
        <end position="188"/>
    </location>
</feature>
<evidence type="ECO:0000256" key="3">
    <source>
        <dbReference type="ARBA" id="ARBA00006483"/>
    </source>
</evidence>
<evidence type="ECO:0000256" key="5">
    <source>
        <dbReference type="ARBA" id="ARBA00022989"/>
    </source>
</evidence>
<dbReference type="EMBL" id="HG994355">
    <property type="protein sequence ID" value="CAF2155281.1"/>
    <property type="molecule type" value="Genomic_DNA"/>
</dbReference>
<sequence length="208" mass="23805">YNSAHIYIFHFSHLFNLTRDNNSNIIMTNYGTIPTSSHGSPVMDPDSISRAKQRIKDGLAMSRPWRQMFDLHSMRLPHGVSEAYSRIKKNLSYFQTNYAIVVLVLIFFSLIKHPTSLVVLTVLVFVWIFLYFFRDEPIKVFRYQIDDHTVLVCLSVITIVLLFLTDVTLNLVGALVTGAVLVLIHAVVRKTEDLFLDEEAATAEIIQD</sequence>